<keyword evidence="3 7" id="KW-0521">NADP</keyword>
<dbReference type="GO" id="GO:0050897">
    <property type="term" value="F:cobalt ion binding"/>
    <property type="evidence" value="ECO:0007669"/>
    <property type="project" value="UniProtKB-UniRule"/>
</dbReference>
<dbReference type="EMBL" id="CP001349">
    <property type="protein sequence ID" value="ACL60667.1"/>
    <property type="molecule type" value="Genomic_DNA"/>
</dbReference>
<reference evidence="8 9" key="1">
    <citation type="submission" date="2009-01" db="EMBL/GenBank/DDBJ databases">
        <title>Complete sequence of chromosome of Methylobacterium nodulans ORS 2060.</title>
        <authorList>
            <consortium name="US DOE Joint Genome Institute"/>
            <person name="Lucas S."/>
            <person name="Copeland A."/>
            <person name="Lapidus A."/>
            <person name="Glavina del Rio T."/>
            <person name="Dalin E."/>
            <person name="Tice H."/>
            <person name="Bruce D."/>
            <person name="Goodwin L."/>
            <person name="Pitluck S."/>
            <person name="Sims D."/>
            <person name="Brettin T."/>
            <person name="Detter J.C."/>
            <person name="Han C."/>
            <person name="Larimer F."/>
            <person name="Land M."/>
            <person name="Hauser L."/>
            <person name="Kyrpides N."/>
            <person name="Ivanova N."/>
            <person name="Marx C.J."/>
            <person name="Richardson P."/>
        </authorList>
    </citation>
    <scope>NUCLEOTIDE SEQUENCE [LARGE SCALE GENOMIC DNA]</scope>
    <source>
        <strain evidence="9">LMG 21967 / CNCM I-2342 / ORS 2060</strain>
    </source>
</reference>
<evidence type="ECO:0000256" key="4">
    <source>
        <dbReference type="ARBA" id="ARBA00023002"/>
    </source>
</evidence>
<comment type="similarity">
    <text evidence="7">Belongs to the PdxA family.</text>
</comment>
<comment type="pathway">
    <text evidence="7">Cofactor biosynthesis; pyridoxine 5'-phosphate biosynthesis; pyridoxine 5'-phosphate from D-erythrose 4-phosphate: step 4/5.</text>
</comment>
<dbReference type="NCBIfam" id="NF003699">
    <property type="entry name" value="PRK05312.1"/>
    <property type="match status" value="1"/>
</dbReference>
<feature type="binding site" evidence="7">
    <location>
        <position position="288"/>
    </location>
    <ligand>
        <name>substrate</name>
    </ligand>
</feature>
<dbReference type="AlphaFoldDB" id="B8IRW7"/>
<dbReference type="InterPro" id="IPR037510">
    <property type="entry name" value="PdxA"/>
</dbReference>
<comment type="catalytic activity">
    <reaction evidence="7">
        <text>4-(phosphooxy)-L-threonine + NAD(+) = 3-amino-2-oxopropyl phosphate + CO2 + NADH</text>
        <dbReference type="Rhea" id="RHEA:32275"/>
        <dbReference type="ChEBI" id="CHEBI:16526"/>
        <dbReference type="ChEBI" id="CHEBI:57279"/>
        <dbReference type="ChEBI" id="CHEBI:57540"/>
        <dbReference type="ChEBI" id="CHEBI:57945"/>
        <dbReference type="ChEBI" id="CHEBI:58452"/>
        <dbReference type="EC" id="1.1.1.262"/>
    </reaction>
</comment>
<keyword evidence="1 7" id="KW-0963">Cytoplasm</keyword>
<dbReference type="HOGENOM" id="CLU_040168_1_0_5"/>
<dbReference type="RefSeq" id="WP_015932265.1">
    <property type="nucleotide sequence ID" value="NC_011894.1"/>
</dbReference>
<dbReference type="GO" id="GO:0000287">
    <property type="term" value="F:magnesium ion binding"/>
    <property type="evidence" value="ECO:0007669"/>
    <property type="project" value="UniProtKB-UniRule"/>
</dbReference>
<keyword evidence="7" id="KW-0862">Zinc</keyword>
<evidence type="ECO:0000256" key="2">
    <source>
        <dbReference type="ARBA" id="ARBA00022723"/>
    </source>
</evidence>
<keyword evidence="7" id="KW-0460">Magnesium</keyword>
<dbReference type="Proteomes" id="UP000008207">
    <property type="component" value="Chromosome"/>
</dbReference>
<dbReference type="Gene3D" id="3.40.718.10">
    <property type="entry name" value="Isopropylmalate Dehydrogenase"/>
    <property type="match status" value="1"/>
</dbReference>
<gene>
    <name evidence="7" type="primary">pdxA</name>
    <name evidence="8" type="ordered locus">Mnod_5839</name>
</gene>
<comment type="subcellular location">
    <subcellularLocation>
        <location evidence="7">Cytoplasm</location>
    </subcellularLocation>
</comment>
<dbReference type="KEGG" id="mno:Mnod_5839"/>
<accession>B8IRW7</accession>
<dbReference type="GO" id="GO:0050570">
    <property type="term" value="F:4-hydroxythreonine-4-phosphate dehydrogenase activity"/>
    <property type="evidence" value="ECO:0007669"/>
    <property type="project" value="UniProtKB-UniRule"/>
</dbReference>
<evidence type="ECO:0000313" key="9">
    <source>
        <dbReference type="Proteomes" id="UP000008207"/>
    </source>
</evidence>
<dbReference type="PANTHER" id="PTHR30004">
    <property type="entry name" value="4-HYDROXYTHREONINE-4-PHOSPHATE DEHYDROGENASE"/>
    <property type="match status" value="1"/>
</dbReference>
<keyword evidence="6 7" id="KW-0664">Pyridoxine biosynthesis</keyword>
<keyword evidence="7" id="KW-0170">Cobalt</keyword>
<feature type="binding site" evidence="7">
    <location>
        <position position="279"/>
    </location>
    <ligand>
        <name>substrate</name>
    </ligand>
</feature>
<keyword evidence="2 7" id="KW-0479">Metal-binding</keyword>
<dbReference type="eggNOG" id="COG1995">
    <property type="taxonomic scope" value="Bacteria"/>
</dbReference>
<organism evidence="8 9">
    <name type="scientific">Methylobacterium nodulans (strain LMG 21967 / CNCM I-2342 / ORS 2060)</name>
    <dbReference type="NCBI Taxonomy" id="460265"/>
    <lineage>
        <taxon>Bacteria</taxon>
        <taxon>Pseudomonadati</taxon>
        <taxon>Pseudomonadota</taxon>
        <taxon>Alphaproteobacteria</taxon>
        <taxon>Hyphomicrobiales</taxon>
        <taxon>Methylobacteriaceae</taxon>
        <taxon>Methylobacterium</taxon>
    </lineage>
</organism>
<proteinExistence type="inferred from homology"/>
<dbReference type="InterPro" id="IPR005255">
    <property type="entry name" value="PdxA_fam"/>
</dbReference>
<evidence type="ECO:0000256" key="7">
    <source>
        <dbReference type="HAMAP-Rule" id="MF_00536"/>
    </source>
</evidence>
<comment type="cofactor">
    <cofactor evidence="7">
        <name>Zn(2+)</name>
        <dbReference type="ChEBI" id="CHEBI:29105"/>
    </cofactor>
    <cofactor evidence="7">
        <name>Mg(2+)</name>
        <dbReference type="ChEBI" id="CHEBI:18420"/>
    </cofactor>
    <cofactor evidence="7">
        <name>Co(2+)</name>
        <dbReference type="ChEBI" id="CHEBI:48828"/>
    </cofactor>
    <text evidence="7">Binds 1 divalent metal cation per subunit. Can use ions such as Zn(2+), Mg(2+) or Co(2+).</text>
</comment>
<dbReference type="HAMAP" id="MF_00536">
    <property type="entry name" value="PdxA"/>
    <property type="match status" value="1"/>
</dbReference>
<feature type="binding site" evidence="7">
    <location>
        <position position="136"/>
    </location>
    <ligand>
        <name>substrate</name>
    </ligand>
</feature>
<keyword evidence="4 7" id="KW-0560">Oxidoreductase</keyword>
<name>B8IRW7_METNO</name>
<dbReference type="STRING" id="460265.Mnod_5839"/>
<dbReference type="SUPFAM" id="SSF53659">
    <property type="entry name" value="Isocitrate/Isopropylmalate dehydrogenase-like"/>
    <property type="match status" value="1"/>
</dbReference>
<dbReference type="UniPathway" id="UPA00244">
    <property type="reaction ID" value="UER00312"/>
</dbReference>
<keyword evidence="5 7" id="KW-0520">NAD</keyword>
<feature type="binding site" evidence="7">
    <location>
        <position position="137"/>
    </location>
    <ligand>
        <name>substrate</name>
    </ligand>
</feature>
<protein>
    <recommendedName>
        <fullName evidence="7">4-hydroxythreonine-4-phosphate dehydrogenase</fullName>
        <ecNumber evidence="7">1.1.1.262</ecNumber>
    </recommendedName>
    <alternativeName>
        <fullName evidence="7">4-(phosphohydroxy)-L-threonine dehydrogenase</fullName>
    </alternativeName>
</protein>
<dbReference type="GO" id="GO:0051287">
    <property type="term" value="F:NAD binding"/>
    <property type="evidence" value="ECO:0007669"/>
    <property type="project" value="InterPro"/>
</dbReference>
<evidence type="ECO:0000313" key="8">
    <source>
        <dbReference type="EMBL" id="ACL60667.1"/>
    </source>
</evidence>
<evidence type="ECO:0000256" key="1">
    <source>
        <dbReference type="ARBA" id="ARBA00022490"/>
    </source>
</evidence>
<dbReference type="GO" id="GO:0008615">
    <property type="term" value="P:pyridoxine biosynthetic process"/>
    <property type="evidence" value="ECO:0007669"/>
    <property type="project" value="UniProtKB-UniRule"/>
</dbReference>
<dbReference type="PANTHER" id="PTHR30004:SF6">
    <property type="entry name" value="D-THREONATE 4-PHOSPHATE DEHYDROGENASE"/>
    <property type="match status" value="1"/>
</dbReference>
<comment type="miscellaneous">
    <text evidence="7">The active site is located at the dimer interface.</text>
</comment>
<keyword evidence="9" id="KW-1185">Reference proteome</keyword>
<evidence type="ECO:0000256" key="5">
    <source>
        <dbReference type="ARBA" id="ARBA00023027"/>
    </source>
</evidence>
<dbReference type="GO" id="GO:0042823">
    <property type="term" value="P:pyridoxal phosphate biosynthetic process"/>
    <property type="evidence" value="ECO:0007669"/>
    <property type="project" value="UniProtKB-UniRule"/>
</dbReference>
<sequence length="335" mass="35157">MSHSLALTQGDPAGIGLEITLKAWAAREAAGLAPFFLIGDPDLVAERAARLGLAVRIARVDPEGAAAAFPGALPVVPLPDRVRAEPGRPDPGTAAATLASIETAVRFVREGRAASLVTNPIAKHVLYAAGFRHPGHTEYLAALAAGPDGAVPRPVMLLWSELLAVVPLTIHVPLRRVPDLLTPDLVIETARIVDRDLRARFGRLSPRLVLAGLNPHAGEEGSIGTEDRDVLAPAVARLRDEGIDIRGPLPADTLFHARARAAYDVALAPTHDQALIPIKTLAFDEGVNVTLGLPFLRTSPDHGTAFDIAGQGIAKPDSLIAALRLAGRLTAARPA</sequence>
<dbReference type="EC" id="1.1.1.262" evidence="7"/>
<feature type="binding site" evidence="7">
    <location>
        <position position="216"/>
    </location>
    <ligand>
        <name>a divalent metal cation</name>
        <dbReference type="ChEBI" id="CHEBI:60240"/>
        <note>ligand shared between dimeric partners</note>
    </ligand>
</feature>
<dbReference type="GO" id="GO:0005737">
    <property type="term" value="C:cytoplasm"/>
    <property type="evidence" value="ECO:0007669"/>
    <property type="project" value="UniProtKB-SubCell"/>
</dbReference>
<dbReference type="NCBIfam" id="TIGR00557">
    <property type="entry name" value="pdxA"/>
    <property type="match status" value="1"/>
</dbReference>
<dbReference type="Pfam" id="PF04166">
    <property type="entry name" value="PdxA"/>
    <property type="match status" value="1"/>
</dbReference>
<comment type="function">
    <text evidence="7">Catalyzes the NAD(P)-dependent oxidation of 4-(phosphooxy)-L-threonine (HTP) into 2-amino-3-oxo-4-(phosphooxy)butyric acid which spontaneously decarboxylates to form 3-amino-2-oxopropyl phosphate (AHAP).</text>
</comment>
<comment type="subunit">
    <text evidence="7">Homodimer.</text>
</comment>
<feature type="binding site" evidence="7">
    <location>
        <position position="271"/>
    </location>
    <ligand>
        <name>a divalent metal cation</name>
        <dbReference type="ChEBI" id="CHEBI:60240"/>
        <note>ligand shared between dimeric partners</note>
    </ligand>
</feature>
<feature type="binding site" evidence="7">
    <location>
        <position position="297"/>
    </location>
    <ligand>
        <name>substrate</name>
    </ligand>
</feature>
<dbReference type="OrthoDB" id="9801783at2"/>
<feature type="binding site" evidence="7">
    <location>
        <position position="171"/>
    </location>
    <ligand>
        <name>a divalent metal cation</name>
        <dbReference type="ChEBI" id="CHEBI:60240"/>
        <note>ligand shared between dimeric partners</note>
    </ligand>
</feature>
<dbReference type="GO" id="GO:0008270">
    <property type="term" value="F:zinc ion binding"/>
    <property type="evidence" value="ECO:0007669"/>
    <property type="project" value="UniProtKB-UniRule"/>
</dbReference>
<evidence type="ECO:0000256" key="6">
    <source>
        <dbReference type="ARBA" id="ARBA00023096"/>
    </source>
</evidence>
<evidence type="ECO:0000256" key="3">
    <source>
        <dbReference type="ARBA" id="ARBA00022857"/>
    </source>
</evidence>